<protein>
    <recommendedName>
        <fullName evidence="2">histidine kinase</fullName>
        <ecNumber evidence="2">2.7.13.3</ecNumber>
    </recommendedName>
</protein>
<evidence type="ECO:0000259" key="8">
    <source>
        <dbReference type="PROSITE" id="PS50109"/>
    </source>
</evidence>
<name>A0A3B0X077_9ZZZZ</name>
<evidence type="ECO:0000259" key="11">
    <source>
        <dbReference type="PROSITE" id="PS50894"/>
    </source>
</evidence>
<feature type="domain" description="Histidine kinase" evidence="8">
    <location>
        <begin position="1519"/>
        <end position="1752"/>
    </location>
</feature>
<dbReference type="Pfam" id="PF02518">
    <property type="entry name" value="HATPase_c"/>
    <property type="match status" value="1"/>
</dbReference>
<feature type="domain" description="HPt" evidence="11">
    <location>
        <begin position="1158"/>
        <end position="1262"/>
    </location>
</feature>
<dbReference type="GO" id="GO:0000155">
    <property type="term" value="F:phosphorelay sensor kinase activity"/>
    <property type="evidence" value="ECO:0007669"/>
    <property type="project" value="InterPro"/>
</dbReference>
<dbReference type="InterPro" id="IPR001789">
    <property type="entry name" value="Sig_transdc_resp-reg_receiver"/>
</dbReference>
<keyword evidence="4" id="KW-0808">Transferase</keyword>
<dbReference type="CDD" id="cd00088">
    <property type="entry name" value="HPT"/>
    <property type="match status" value="2"/>
</dbReference>
<evidence type="ECO:0000256" key="4">
    <source>
        <dbReference type="ARBA" id="ARBA00022679"/>
    </source>
</evidence>
<dbReference type="PROSITE" id="PS50110">
    <property type="entry name" value="RESPONSE_REGULATORY"/>
    <property type="match status" value="1"/>
</dbReference>
<feature type="domain" description="HPt" evidence="11">
    <location>
        <begin position="644"/>
        <end position="748"/>
    </location>
</feature>
<dbReference type="SMART" id="SM01231">
    <property type="entry name" value="H-kinase_dim"/>
    <property type="match status" value="1"/>
</dbReference>
<organism evidence="12">
    <name type="scientific">hydrothermal vent metagenome</name>
    <dbReference type="NCBI Taxonomy" id="652676"/>
    <lineage>
        <taxon>unclassified sequences</taxon>
        <taxon>metagenomes</taxon>
        <taxon>ecological metagenomes</taxon>
    </lineage>
</organism>
<feature type="coiled-coil region" evidence="6">
    <location>
        <begin position="1170"/>
        <end position="1197"/>
    </location>
</feature>
<dbReference type="InterPro" id="IPR004358">
    <property type="entry name" value="Sig_transdc_His_kin-like_C"/>
</dbReference>
<dbReference type="Gene3D" id="1.20.120.160">
    <property type="entry name" value="HPT domain"/>
    <property type="match status" value="4"/>
</dbReference>
<dbReference type="InterPro" id="IPR036061">
    <property type="entry name" value="CheW-like_dom_sf"/>
</dbReference>
<dbReference type="GO" id="GO:0006935">
    <property type="term" value="P:chemotaxis"/>
    <property type="evidence" value="ECO:0007669"/>
    <property type="project" value="InterPro"/>
</dbReference>
<dbReference type="InterPro" id="IPR058661">
    <property type="entry name" value="FimL_2nd"/>
</dbReference>
<feature type="compositionally biased region" description="Basic and acidic residues" evidence="7">
    <location>
        <begin position="777"/>
        <end position="788"/>
    </location>
</feature>
<evidence type="ECO:0000256" key="3">
    <source>
        <dbReference type="ARBA" id="ARBA00022553"/>
    </source>
</evidence>
<evidence type="ECO:0000256" key="5">
    <source>
        <dbReference type="ARBA" id="ARBA00022777"/>
    </source>
</evidence>
<dbReference type="InterPro" id="IPR011006">
    <property type="entry name" value="CheY-like_superfamily"/>
</dbReference>
<dbReference type="EMBL" id="UOFF01000209">
    <property type="protein sequence ID" value="VAW56297.1"/>
    <property type="molecule type" value="Genomic_DNA"/>
</dbReference>
<dbReference type="Gene3D" id="3.30.565.10">
    <property type="entry name" value="Histidine kinase-like ATPase, C-terminal domain"/>
    <property type="match status" value="1"/>
</dbReference>
<evidence type="ECO:0000256" key="6">
    <source>
        <dbReference type="SAM" id="Coils"/>
    </source>
</evidence>
<feature type="domain" description="HPt" evidence="11">
    <location>
        <begin position="964"/>
        <end position="1076"/>
    </location>
</feature>
<dbReference type="EC" id="2.7.13.3" evidence="2"/>
<dbReference type="SMART" id="SM00387">
    <property type="entry name" value="HATPase_c"/>
    <property type="match status" value="1"/>
</dbReference>
<dbReference type="SUPFAM" id="SSF52172">
    <property type="entry name" value="CheY-like"/>
    <property type="match status" value="1"/>
</dbReference>
<dbReference type="InterPro" id="IPR036890">
    <property type="entry name" value="HATPase_C_sf"/>
</dbReference>
<feature type="domain" description="Response regulatory" evidence="9">
    <location>
        <begin position="1916"/>
        <end position="2032"/>
    </location>
</feature>
<dbReference type="GO" id="GO:0005737">
    <property type="term" value="C:cytoplasm"/>
    <property type="evidence" value="ECO:0007669"/>
    <property type="project" value="InterPro"/>
</dbReference>
<feature type="region of interest" description="Disordered" evidence="7">
    <location>
        <begin position="1282"/>
        <end position="1332"/>
    </location>
</feature>
<gene>
    <name evidence="12" type="ORF">MNBD_GAMMA07-2324</name>
</gene>
<dbReference type="Pfam" id="PF00072">
    <property type="entry name" value="Response_reg"/>
    <property type="match status" value="1"/>
</dbReference>
<accession>A0A3B0X077</accession>
<dbReference type="InterPro" id="IPR036641">
    <property type="entry name" value="HPT_dom_sf"/>
</dbReference>
<dbReference type="PROSITE" id="PS50894">
    <property type="entry name" value="HPT"/>
    <property type="match status" value="3"/>
</dbReference>
<dbReference type="PROSITE" id="PS50851">
    <property type="entry name" value="CHEW"/>
    <property type="match status" value="1"/>
</dbReference>
<dbReference type="FunFam" id="3.30.565.10:FF:000016">
    <property type="entry name" value="Chemotaxis protein CheA, putative"/>
    <property type="match status" value="1"/>
</dbReference>
<evidence type="ECO:0000256" key="1">
    <source>
        <dbReference type="ARBA" id="ARBA00000085"/>
    </source>
</evidence>
<dbReference type="Gene3D" id="3.40.50.2300">
    <property type="match status" value="1"/>
</dbReference>
<dbReference type="SUPFAM" id="SSF55874">
    <property type="entry name" value="ATPase domain of HSP90 chaperone/DNA topoisomerase II/histidine kinase"/>
    <property type="match status" value="1"/>
</dbReference>
<dbReference type="InterPro" id="IPR051315">
    <property type="entry name" value="Bact_Chemotaxis_CheA"/>
</dbReference>
<dbReference type="InterPro" id="IPR004105">
    <property type="entry name" value="CheA-like_dim"/>
</dbReference>
<dbReference type="PANTHER" id="PTHR43395">
    <property type="entry name" value="SENSOR HISTIDINE KINASE CHEA"/>
    <property type="match status" value="1"/>
</dbReference>
<evidence type="ECO:0000313" key="12">
    <source>
        <dbReference type="EMBL" id="VAW56297.1"/>
    </source>
</evidence>
<dbReference type="SUPFAM" id="SSF50341">
    <property type="entry name" value="CheW-like"/>
    <property type="match status" value="1"/>
</dbReference>
<feature type="domain" description="CheW-like" evidence="10">
    <location>
        <begin position="1754"/>
        <end position="1892"/>
    </location>
</feature>
<dbReference type="Gene3D" id="2.30.30.40">
    <property type="entry name" value="SH3 Domains"/>
    <property type="match status" value="1"/>
</dbReference>
<dbReference type="Pfam" id="PF01584">
    <property type="entry name" value="CheW"/>
    <property type="match status" value="1"/>
</dbReference>
<feature type="region of interest" description="Disordered" evidence="7">
    <location>
        <begin position="1347"/>
        <end position="1377"/>
    </location>
</feature>
<dbReference type="SMART" id="SM00448">
    <property type="entry name" value="REC"/>
    <property type="match status" value="1"/>
</dbReference>
<dbReference type="InterPro" id="IPR003594">
    <property type="entry name" value="HATPase_dom"/>
</dbReference>
<dbReference type="SMART" id="SM00260">
    <property type="entry name" value="CheW"/>
    <property type="match status" value="1"/>
</dbReference>
<dbReference type="PROSITE" id="PS50109">
    <property type="entry name" value="HIS_KIN"/>
    <property type="match status" value="1"/>
</dbReference>
<keyword evidence="6" id="KW-0175">Coiled coil</keyword>
<evidence type="ECO:0000259" key="9">
    <source>
        <dbReference type="PROSITE" id="PS50110"/>
    </source>
</evidence>
<dbReference type="SUPFAM" id="SSF47226">
    <property type="entry name" value="Histidine-containing phosphotransfer domain, HPT domain"/>
    <property type="match status" value="4"/>
</dbReference>
<dbReference type="Pfam" id="PF26379">
    <property type="entry name" value="FimL_2nd"/>
    <property type="match status" value="1"/>
</dbReference>
<dbReference type="InterPro" id="IPR005467">
    <property type="entry name" value="His_kinase_dom"/>
</dbReference>
<feature type="compositionally biased region" description="Basic and acidic residues" evidence="7">
    <location>
        <begin position="1368"/>
        <end position="1377"/>
    </location>
</feature>
<evidence type="ECO:0000259" key="10">
    <source>
        <dbReference type="PROSITE" id="PS50851"/>
    </source>
</evidence>
<dbReference type="InterPro" id="IPR002545">
    <property type="entry name" value="CheW-lke_dom"/>
</dbReference>
<proteinExistence type="predicted"/>
<dbReference type="PANTHER" id="PTHR43395:SF8">
    <property type="entry name" value="HISTIDINE KINASE"/>
    <property type="match status" value="1"/>
</dbReference>
<dbReference type="PRINTS" id="PR00344">
    <property type="entry name" value="BCTRLSENSOR"/>
</dbReference>
<feature type="region of interest" description="Disordered" evidence="7">
    <location>
        <begin position="770"/>
        <end position="824"/>
    </location>
</feature>
<dbReference type="Pfam" id="PF01627">
    <property type="entry name" value="Hpt"/>
    <property type="match status" value="3"/>
</dbReference>
<comment type="catalytic activity">
    <reaction evidence="1">
        <text>ATP + protein L-histidine = ADP + protein N-phospho-L-histidine.</text>
        <dbReference type="EC" id="2.7.13.3"/>
    </reaction>
</comment>
<sequence length="2033" mass="226045">MKTEDTVEYNSLRWVKKELDLILVEAQTSLSAYIEDTDDTSRLQDSIEHLHMVQGTLQMVELYGAAHLAEEMEKVSSALAKGTIDKVDDAYDVLMRSMLQLPDYLESLQSGRKDVPMILLPLLNDLRASRNASLLSENVLFFPDVEVEDSETEVPVESGALIDSAKKLRPHLQIGLVGWFKQENVSASLKRIIAVFGELEKSSSTASVRRIWSISSALIEGLSLNGIDTNLSIKMLLGQVDRTIKQLIDSDEDTFSENVPTDLLKNLLFYVARISTDSPRVKDIKTTYRLDELLPNDTDLEEARSGMGGLNIELLTTVSAGIREDLLEVKDSLEIFVHSEIKNLSRLSSLPDLLTKIGDTLSMLGLGLPREQVIAQQDVVNQMITGDIEPTDEIIMDVAGELLAVESQLNSFIAQRSSSNDDETAHRVGDLAEMPEGEYLEVLSAVIREALLDFNEAKLAILSYLNDPVDKSLLELVLQRLDEVSGAMFMLPIQKLKHQISSVHDYVLNLMLRGNQIPEASVQNDLADVITSIEYYLEAIVDGRPDIGYSMDSGNAAADRLASILANTNLDELASEIEKKDELVIEDATVLDMDKTSLNETDSSETGLDDDLIELEPDVTLDENVNDEAVVEEAEEVERYVILRDDSDEEILEIFIEEAQEELESLREQIPTWERDRGNEEALGTIRRSFHTLKGSGRLIGAELIGEFSWNFENLLNRVLDKSRPLNQDVFEILNEALDFLPKLIAQLEGNRDPIPKIYQLIDRSEAMGTWTKPKTKTPEKKYKKDGDTELDLGARNVSDTQLDEANEDPTTVLDSANPDDSDEDIIELDETEDKTTLDLNESLDETILDIDGQDASSSVDESFSIEILEDEVMDEILDDELLLDEGEPADDSSTVLMIDDVNDDTDEEFNIDLTDELEALHTASSDEDEASDASDNTVLDVLSVEDESDDEVVLDEISEEESHIHIDPVLCDIFKSETENHLLLINDLLDQHHQSVAPLTASDELLRALHTLFGSARTAEVDEIARLCGGLEKYVRLYLKGDELEISESGVTLVTEVVNKVRLMLNELENKTNALDVDEALIQRIADLSEEKQDEISREAENDADLTILDEVSINEPVVELTIEEPADEIAPTVLDDTALEEPDVELIEVEESSVVYADLDDELVDIFLEEADELLENCENSLQLWNENNNDEESVLDLQRHLHTLKGGARMADLGPVGDLTHALESLIIVVNDKTIPFTKPISHAFHDALDQLTDMLMKVKDRIPLAFDDSMTVYIDALREGKEPPNKAGSPIGDEGDDPEPVAAVERSSSEQDENNSVETSKENEPGESAGLLETTLEVENDHQLTDDSDIEVLSSDDTSAVETPAHESIQKTDEIPHSVINVLDIAEPEVPTIAENATSSKLILEKVDSQLGANDSKGSESQVVEQVRVRSDLLNQLVNHAGEVSVYHARMGRQISNFSFNLSEMNQTVIRLREQLRQLSIETEAQILSRYEKETDQYDADFDPLEMDRFSTMQQISRSLQETVGDIESIKDILYEEVRDSETLLSQESRVSTELQEGLMRTRMVQFGGLASRLRRIVRQTARELDKDVELEIIGETSEVDRTVLDRIVAPLEHMLRNAVSHGIETKENRIASEKSESGLLRVVVDREGADIVIVVSDDGRGLDADAIRKKAIEKGLIKEGSTLTDHDVLQFILEAGISTADSVTQISGRGVGMDVVDSEIKQLGGVLEINTVPGEGTTFKIRLPLTLAINHALLVNVGDDIYAVPLNSIEGVVRLSGVELQQFYDSEEETYGFAGSEYVLKHLGHMLTGEKMDYSRSGQLFPVLLARSGDLSIALHVDNLIGRREVVVKPVGAQISTVRGISGATILGDGRVVIILEMNALVLGDSLFHITEAEHEQESLVETPEVAHETIVMVVDDSITIRKVTERMLTRHDMKVITAKDGIDAVSQLQEVMPDVMLLDIEMPRMDGYEVATHVRNDPRLANLPIIMITSRSGSKHKDKAMQIGVNKYMGKPFQEDELLENIHELID</sequence>
<dbReference type="SMART" id="SM00073">
    <property type="entry name" value="HPT"/>
    <property type="match status" value="2"/>
</dbReference>
<evidence type="ECO:0000256" key="7">
    <source>
        <dbReference type="SAM" id="MobiDB-lite"/>
    </source>
</evidence>
<evidence type="ECO:0000256" key="2">
    <source>
        <dbReference type="ARBA" id="ARBA00012438"/>
    </source>
</evidence>
<dbReference type="CDD" id="cd17546">
    <property type="entry name" value="REC_hyHK_CKI1_RcsC-like"/>
    <property type="match status" value="1"/>
</dbReference>
<keyword evidence="5 12" id="KW-0418">Kinase</keyword>
<feature type="coiled-coil region" evidence="6">
    <location>
        <begin position="649"/>
        <end position="676"/>
    </location>
</feature>
<reference evidence="12" key="1">
    <citation type="submission" date="2018-06" db="EMBL/GenBank/DDBJ databases">
        <authorList>
            <person name="Zhirakovskaya E."/>
        </authorList>
    </citation>
    <scope>NUCLEOTIDE SEQUENCE</scope>
</reference>
<dbReference type="InterPro" id="IPR008207">
    <property type="entry name" value="Sig_transdc_His_kin_Hpt_dom"/>
</dbReference>
<keyword evidence="3" id="KW-0597">Phosphoprotein</keyword>